<comment type="caution">
    <text evidence="4">The sequence shown here is derived from an EMBL/GenBank/DDBJ whole genome shotgun (WGS) entry which is preliminary data.</text>
</comment>
<evidence type="ECO:0000256" key="2">
    <source>
        <dbReference type="HAMAP-Rule" id="MF_01074"/>
    </source>
</evidence>
<comment type="function">
    <text evidence="2">Involved in the biosynthesis of a nickel-pincer cofactor ((SCS)Ni(II) pincer complex). Binds Ni(2+), and functions in nickel delivery to pyridinium-3,5-bisthiocarboxylic acid mononucleotide (P2TMN), to form the mature cofactor. Is thus probably required for the activation of nickel-pincer cofactor-dependent enzymes.</text>
</comment>
<evidence type="ECO:0000256" key="1">
    <source>
        <dbReference type="ARBA" id="ARBA00022596"/>
    </source>
</evidence>
<dbReference type="NCBIfam" id="TIGR00299">
    <property type="entry name" value="nickel pincer cofactor biosynthesis protein LarC"/>
    <property type="match status" value="1"/>
</dbReference>
<keyword evidence="1 2" id="KW-0533">Nickel</keyword>
<gene>
    <name evidence="2 4" type="primary">larC</name>
    <name evidence="4" type="ORF">GCM10010151_47850</name>
</gene>
<feature type="compositionally biased region" description="Basic and acidic residues" evidence="3">
    <location>
        <begin position="1"/>
        <end position="10"/>
    </location>
</feature>
<organism evidence="4 5">
    <name type="scientific">Actinoallomurus spadix</name>
    <dbReference type="NCBI Taxonomy" id="79912"/>
    <lineage>
        <taxon>Bacteria</taxon>
        <taxon>Bacillati</taxon>
        <taxon>Actinomycetota</taxon>
        <taxon>Actinomycetes</taxon>
        <taxon>Streptosporangiales</taxon>
        <taxon>Thermomonosporaceae</taxon>
        <taxon>Actinoallomurus</taxon>
    </lineage>
</organism>
<proteinExistence type="inferred from homology"/>
<accession>A0ABN0X1F5</accession>
<dbReference type="Gene3D" id="3.30.70.1380">
    <property type="entry name" value="Transcriptional regulatory protein pf0864 domain like"/>
    <property type="match status" value="1"/>
</dbReference>
<comment type="catalytic activity">
    <reaction evidence="2">
        <text>Ni(II)-pyridinium-3,5-bisthiocarboxylate mononucleotide = pyridinium-3,5-bisthiocarboxylate mononucleotide + Ni(2+)</text>
        <dbReference type="Rhea" id="RHEA:54784"/>
        <dbReference type="ChEBI" id="CHEBI:49786"/>
        <dbReference type="ChEBI" id="CHEBI:137372"/>
        <dbReference type="ChEBI" id="CHEBI:137373"/>
        <dbReference type="EC" id="4.99.1.12"/>
    </reaction>
</comment>
<evidence type="ECO:0000313" key="5">
    <source>
        <dbReference type="Proteomes" id="UP001501822"/>
    </source>
</evidence>
<dbReference type="EMBL" id="BAAABM010000045">
    <property type="protein sequence ID" value="GAA0352747.1"/>
    <property type="molecule type" value="Genomic_DNA"/>
</dbReference>
<feature type="region of interest" description="Disordered" evidence="3">
    <location>
        <begin position="1"/>
        <end position="40"/>
    </location>
</feature>
<dbReference type="PANTHER" id="PTHR36566:SF1">
    <property type="entry name" value="PYRIDINIUM-3,5-BISTHIOCARBOXYLIC ACID MONONUCLEOTIDE NICKEL INSERTION PROTEIN"/>
    <property type="match status" value="1"/>
</dbReference>
<evidence type="ECO:0000313" key="4">
    <source>
        <dbReference type="EMBL" id="GAA0352747.1"/>
    </source>
</evidence>
<reference evidence="4 5" key="1">
    <citation type="journal article" date="2019" name="Int. J. Syst. Evol. Microbiol.">
        <title>The Global Catalogue of Microorganisms (GCM) 10K type strain sequencing project: providing services to taxonomists for standard genome sequencing and annotation.</title>
        <authorList>
            <consortium name="The Broad Institute Genomics Platform"/>
            <consortium name="The Broad Institute Genome Sequencing Center for Infectious Disease"/>
            <person name="Wu L."/>
            <person name="Ma J."/>
        </authorList>
    </citation>
    <scope>NUCLEOTIDE SEQUENCE [LARGE SCALE GENOMIC DNA]</scope>
    <source>
        <strain evidence="4 5">JCM 3146</strain>
    </source>
</reference>
<evidence type="ECO:0000256" key="3">
    <source>
        <dbReference type="SAM" id="MobiDB-lite"/>
    </source>
</evidence>
<protein>
    <recommendedName>
        <fullName evidence="2">Pyridinium-3,5-bisthiocarboxylic acid mononucleotide nickel insertion protein</fullName>
        <shortName evidence="2">P2TMN nickel insertion protein</shortName>
        <ecNumber evidence="2">4.99.1.12</ecNumber>
    </recommendedName>
    <alternativeName>
        <fullName evidence="2">Nickel-pincer cofactor biosynthesis protein LarC</fullName>
    </alternativeName>
</protein>
<dbReference type="InterPro" id="IPR002822">
    <property type="entry name" value="Ni_insertion"/>
</dbReference>
<sequence>MNPSEAHVHSSGEPVSPSGEPVGSLGEPVGSSGGTRPARTLWVDAGNGAAGDMLLAALLDAGADPEAVRAGLRGLAVEPIDVEVTQVRRHGLRALHADVRAPRSDVSRNLADVTAILTAATLPDEAREFALAVFERLARAEARVHGVAVSEIHFHEVGALDAIADVTGCALALHDLGLLGSAARVVSPVAAGSGTVRAAHGPLPVPVPAVLELLTEAGAPLRAHPAAMELCTPTGAALLATLATGWGPAPDCVPRATGTGAGRADPEGHPNVLRVLIGESAGASGWATAEMRRVDTTVDDLDPRLWPDVLEALRSAGAADAWCAPALMRKGRPGQVLSVLVPPDRLDAVCRVVFEQTTTLGVRVSSVERRSLHRDQVAVTVAGGAVVAVKRGLLGGRVVTAQAEYDDARAAAERTGRPVRDVLAEALTAARALP</sequence>
<keyword evidence="5" id="KW-1185">Reference proteome</keyword>
<name>A0ABN0X1F5_9ACTN</name>
<dbReference type="PANTHER" id="PTHR36566">
    <property type="entry name" value="NICKEL INSERTION PROTEIN-RELATED"/>
    <property type="match status" value="1"/>
</dbReference>
<dbReference type="Proteomes" id="UP001501822">
    <property type="component" value="Unassembled WGS sequence"/>
</dbReference>
<dbReference type="Gene3D" id="3.10.20.300">
    <property type="entry name" value="mk0293 like domain"/>
    <property type="match status" value="1"/>
</dbReference>
<feature type="compositionally biased region" description="Low complexity" evidence="3">
    <location>
        <begin position="11"/>
        <end position="28"/>
    </location>
</feature>
<comment type="similarity">
    <text evidence="2">Belongs to the LarC family.</text>
</comment>
<keyword evidence="2" id="KW-0456">Lyase</keyword>
<dbReference type="HAMAP" id="MF_01074">
    <property type="entry name" value="LarC"/>
    <property type="match status" value="1"/>
</dbReference>
<dbReference type="EC" id="4.99.1.12" evidence="2"/>
<dbReference type="Pfam" id="PF01969">
    <property type="entry name" value="Ni_insertion"/>
    <property type="match status" value="1"/>
</dbReference>